<evidence type="ECO:0000313" key="3">
    <source>
        <dbReference type="Proteomes" id="UP001498421"/>
    </source>
</evidence>
<feature type="compositionally biased region" description="Polar residues" evidence="1">
    <location>
        <begin position="42"/>
        <end position="59"/>
    </location>
</feature>
<dbReference type="EMBL" id="JAZAVK010000046">
    <property type="protein sequence ID" value="KAK7428005.1"/>
    <property type="molecule type" value="Genomic_DNA"/>
</dbReference>
<proteinExistence type="predicted"/>
<dbReference type="Proteomes" id="UP001498421">
    <property type="component" value="Unassembled WGS sequence"/>
</dbReference>
<feature type="compositionally biased region" description="Polar residues" evidence="1">
    <location>
        <begin position="17"/>
        <end position="35"/>
    </location>
</feature>
<name>A0ABR1I3E4_9HYPO</name>
<evidence type="ECO:0000256" key="1">
    <source>
        <dbReference type="SAM" id="MobiDB-lite"/>
    </source>
</evidence>
<feature type="compositionally biased region" description="Polar residues" evidence="1">
    <location>
        <begin position="109"/>
        <end position="118"/>
    </location>
</feature>
<reference evidence="2 3" key="1">
    <citation type="journal article" date="2025" name="Microbiol. Resour. Announc.">
        <title>Draft genome sequences for Neonectria magnoliae and Neonectria punicea, canker pathogens of Liriodendron tulipifera and Acer saccharum in West Virginia.</title>
        <authorList>
            <person name="Petronek H.M."/>
            <person name="Kasson M.T."/>
            <person name="Metheny A.M."/>
            <person name="Stauder C.M."/>
            <person name="Lovett B."/>
            <person name="Lynch S.C."/>
            <person name="Garnas J.R."/>
            <person name="Kasson L.R."/>
            <person name="Stajich J.E."/>
        </authorList>
    </citation>
    <scope>NUCLEOTIDE SEQUENCE [LARGE SCALE GENOMIC DNA]</scope>
    <source>
        <strain evidence="2 3">NRRL 64651</strain>
    </source>
</reference>
<gene>
    <name evidence="2" type="ORF">QQZ08_005436</name>
</gene>
<keyword evidence="3" id="KW-1185">Reference proteome</keyword>
<feature type="compositionally biased region" description="Polar residues" evidence="1">
    <location>
        <begin position="86"/>
        <end position="97"/>
    </location>
</feature>
<evidence type="ECO:0000313" key="2">
    <source>
        <dbReference type="EMBL" id="KAK7428005.1"/>
    </source>
</evidence>
<organism evidence="2 3">
    <name type="scientific">Neonectria magnoliae</name>
    <dbReference type="NCBI Taxonomy" id="2732573"/>
    <lineage>
        <taxon>Eukaryota</taxon>
        <taxon>Fungi</taxon>
        <taxon>Dikarya</taxon>
        <taxon>Ascomycota</taxon>
        <taxon>Pezizomycotina</taxon>
        <taxon>Sordariomycetes</taxon>
        <taxon>Hypocreomycetidae</taxon>
        <taxon>Hypocreales</taxon>
        <taxon>Nectriaceae</taxon>
        <taxon>Neonectria</taxon>
    </lineage>
</organism>
<feature type="region of interest" description="Disordered" evidence="1">
    <location>
        <begin position="1"/>
        <end position="118"/>
    </location>
</feature>
<accession>A0ABR1I3E4</accession>
<comment type="caution">
    <text evidence="2">The sequence shown here is derived from an EMBL/GenBank/DDBJ whole genome shotgun (WGS) entry which is preliminary data.</text>
</comment>
<protein>
    <submittedName>
        <fullName evidence="2">Uncharacterized protein</fullName>
    </submittedName>
</protein>
<sequence>MANENGASLERSKGAPSHSSARNQNSHQSGEQPVDTSIDVANETQQSAQEPDEPSSQHAEQIVNAFDETVIESLDSPRRSARAGWQPTTVSYTTATRINRLRNEGKLGASSQKGLLDE</sequence>